<proteinExistence type="predicted"/>
<feature type="signal peptide" evidence="2">
    <location>
        <begin position="1"/>
        <end position="21"/>
    </location>
</feature>
<evidence type="ECO:0000256" key="2">
    <source>
        <dbReference type="SAM" id="SignalP"/>
    </source>
</evidence>
<gene>
    <name evidence="3" type="ORF">P167DRAFT_574024</name>
</gene>
<feature type="chain" id="PRO_5018149063" evidence="2">
    <location>
        <begin position="22"/>
        <end position="343"/>
    </location>
</feature>
<feature type="compositionally biased region" description="Polar residues" evidence="1">
    <location>
        <begin position="304"/>
        <end position="313"/>
    </location>
</feature>
<accession>A0A3N4KPY0</accession>
<feature type="region of interest" description="Disordered" evidence="1">
    <location>
        <begin position="288"/>
        <end position="318"/>
    </location>
</feature>
<keyword evidence="2" id="KW-0732">Signal</keyword>
<evidence type="ECO:0000313" key="4">
    <source>
        <dbReference type="Proteomes" id="UP000277580"/>
    </source>
</evidence>
<protein>
    <submittedName>
        <fullName evidence="3">Uncharacterized protein</fullName>
    </submittedName>
</protein>
<evidence type="ECO:0000256" key="1">
    <source>
        <dbReference type="SAM" id="MobiDB-lite"/>
    </source>
</evidence>
<name>A0A3N4KPY0_9PEZI</name>
<dbReference type="Proteomes" id="UP000277580">
    <property type="component" value="Unassembled WGS sequence"/>
</dbReference>
<dbReference type="EMBL" id="ML119127">
    <property type="protein sequence ID" value="RPB12654.1"/>
    <property type="molecule type" value="Genomic_DNA"/>
</dbReference>
<keyword evidence="4" id="KW-1185">Reference proteome</keyword>
<organism evidence="3 4">
    <name type="scientific">Morchella conica CCBAS932</name>
    <dbReference type="NCBI Taxonomy" id="1392247"/>
    <lineage>
        <taxon>Eukaryota</taxon>
        <taxon>Fungi</taxon>
        <taxon>Dikarya</taxon>
        <taxon>Ascomycota</taxon>
        <taxon>Pezizomycotina</taxon>
        <taxon>Pezizomycetes</taxon>
        <taxon>Pezizales</taxon>
        <taxon>Morchellaceae</taxon>
        <taxon>Morchella</taxon>
    </lineage>
</organism>
<sequence>MPSPHAFLAALAVGFLPLTQAVFSLNSTFASNGITILNQTFNGIIPSGVLSEQCASAYSASLNCSNSLVFVGPDYVNYTAITKKIPATAYHSLYKDVCTEACYKSLASWRTAVQVDCAADFDTLFSEMYNDYTDPEAVLNESGLTVPGAGSGASAFGFAYRDGEAEWLDYMFWGKCTRDLNSTEYCTLTELDADVAVWPSIEASRFSHLSKEEAIERNQTFCSEATCFMQSELLSVISTGEFQGNNATQADVIAVINDVCPDLNVTSSFPFLQLGSMYPFDDEKKISTTGVTSTSSRGADGITDLTTANSTDTSGSSPGMPAPASLLLHLTCFVAVAGVSLML</sequence>
<dbReference type="InParanoid" id="A0A3N4KPY0"/>
<dbReference type="OrthoDB" id="5321009at2759"/>
<reference evidence="3 4" key="1">
    <citation type="journal article" date="2018" name="Nat. Ecol. Evol.">
        <title>Pezizomycetes genomes reveal the molecular basis of ectomycorrhizal truffle lifestyle.</title>
        <authorList>
            <person name="Murat C."/>
            <person name="Payen T."/>
            <person name="Noel B."/>
            <person name="Kuo A."/>
            <person name="Morin E."/>
            <person name="Chen J."/>
            <person name="Kohler A."/>
            <person name="Krizsan K."/>
            <person name="Balestrini R."/>
            <person name="Da Silva C."/>
            <person name="Montanini B."/>
            <person name="Hainaut M."/>
            <person name="Levati E."/>
            <person name="Barry K.W."/>
            <person name="Belfiori B."/>
            <person name="Cichocki N."/>
            <person name="Clum A."/>
            <person name="Dockter R.B."/>
            <person name="Fauchery L."/>
            <person name="Guy J."/>
            <person name="Iotti M."/>
            <person name="Le Tacon F."/>
            <person name="Lindquist E.A."/>
            <person name="Lipzen A."/>
            <person name="Malagnac F."/>
            <person name="Mello A."/>
            <person name="Molinier V."/>
            <person name="Miyauchi S."/>
            <person name="Poulain J."/>
            <person name="Riccioni C."/>
            <person name="Rubini A."/>
            <person name="Sitrit Y."/>
            <person name="Splivallo R."/>
            <person name="Traeger S."/>
            <person name="Wang M."/>
            <person name="Zifcakova L."/>
            <person name="Wipf D."/>
            <person name="Zambonelli A."/>
            <person name="Paolocci F."/>
            <person name="Nowrousian M."/>
            <person name="Ottonello S."/>
            <person name="Baldrian P."/>
            <person name="Spatafora J.W."/>
            <person name="Henrissat B."/>
            <person name="Nagy L.G."/>
            <person name="Aury J.M."/>
            <person name="Wincker P."/>
            <person name="Grigoriev I.V."/>
            <person name="Bonfante P."/>
            <person name="Martin F.M."/>
        </authorList>
    </citation>
    <scope>NUCLEOTIDE SEQUENCE [LARGE SCALE GENOMIC DNA]</scope>
    <source>
        <strain evidence="3 4">CCBAS932</strain>
    </source>
</reference>
<evidence type="ECO:0000313" key="3">
    <source>
        <dbReference type="EMBL" id="RPB12654.1"/>
    </source>
</evidence>
<dbReference type="AlphaFoldDB" id="A0A3N4KPY0"/>